<evidence type="ECO:0000256" key="1">
    <source>
        <dbReference type="ARBA" id="ARBA00023002"/>
    </source>
</evidence>
<evidence type="ECO:0000313" key="5">
    <source>
        <dbReference type="Proteomes" id="UP000317303"/>
    </source>
</evidence>
<feature type="region of interest" description="Disordered" evidence="2">
    <location>
        <begin position="1"/>
        <end position="20"/>
    </location>
</feature>
<dbReference type="Gene3D" id="1.20.140.10">
    <property type="entry name" value="Butyryl-CoA Dehydrogenase, subunit A, domain 3"/>
    <property type="match status" value="1"/>
</dbReference>
<reference evidence="4 5" key="1">
    <citation type="submission" date="2019-07" db="EMBL/GenBank/DDBJ databases">
        <title>R&amp;d 2014.</title>
        <authorList>
            <person name="Klenk H.-P."/>
        </authorList>
    </citation>
    <scope>NUCLEOTIDE SEQUENCE [LARGE SCALE GENOMIC DNA]</scope>
    <source>
        <strain evidence="4 5">DSM 43194</strain>
    </source>
</reference>
<dbReference type="OrthoDB" id="3619838at2"/>
<dbReference type="RefSeq" id="WP_030531707.1">
    <property type="nucleotide sequence ID" value="NZ_JOIJ01000005.1"/>
</dbReference>
<organism evidence="4 5">
    <name type="scientific">Prauserella rugosa</name>
    <dbReference type="NCBI Taxonomy" id="43354"/>
    <lineage>
        <taxon>Bacteria</taxon>
        <taxon>Bacillati</taxon>
        <taxon>Actinomycetota</taxon>
        <taxon>Actinomycetes</taxon>
        <taxon>Pseudonocardiales</taxon>
        <taxon>Pseudonocardiaceae</taxon>
        <taxon>Prauserella</taxon>
    </lineage>
</organism>
<dbReference type="AlphaFoldDB" id="A0A660CGA6"/>
<protein>
    <submittedName>
        <fullName evidence="4">Acyl-CoA dehydrogenase-like protein</fullName>
    </submittedName>
</protein>
<gene>
    <name evidence="4" type="ORF">JD82_02550</name>
</gene>
<dbReference type="SUPFAM" id="SSF47203">
    <property type="entry name" value="Acyl-CoA dehydrogenase C-terminal domain-like"/>
    <property type="match status" value="1"/>
</dbReference>
<dbReference type="Gene3D" id="2.40.110.10">
    <property type="entry name" value="Butyryl-CoA Dehydrogenase, subunit A, domain 2"/>
    <property type="match status" value="1"/>
</dbReference>
<dbReference type="Pfam" id="PF08028">
    <property type="entry name" value="Acyl-CoA_dh_2"/>
    <property type="match status" value="1"/>
</dbReference>
<evidence type="ECO:0000256" key="2">
    <source>
        <dbReference type="SAM" id="MobiDB-lite"/>
    </source>
</evidence>
<accession>A0A660CGA6</accession>
<keyword evidence="5" id="KW-1185">Reference proteome</keyword>
<name>A0A660CGA6_9PSEU</name>
<evidence type="ECO:0000259" key="3">
    <source>
        <dbReference type="Pfam" id="PF08028"/>
    </source>
</evidence>
<proteinExistence type="predicted"/>
<keyword evidence="1" id="KW-0560">Oxidoreductase</keyword>
<dbReference type="InterPro" id="IPR009100">
    <property type="entry name" value="AcylCoA_DH/oxidase_NM_dom_sf"/>
</dbReference>
<dbReference type="InterPro" id="IPR046373">
    <property type="entry name" value="Acyl-CoA_Oxase/DH_mid-dom_sf"/>
</dbReference>
<dbReference type="InterPro" id="IPR036250">
    <property type="entry name" value="AcylCo_DH-like_C"/>
</dbReference>
<feature type="domain" description="Acyl-CoA dehydrogenase C-terminal" evidence="3">
    <location>
        <begin position="180"/>
        <end position="301"/>
    </location>
</feature>
<dbReference type="InterPro" id="IPR013107">
    <property type="entry name" value="Acyl-CoA_DH_C"/>
</dbReference>
<dbReference type="SUPFAM" id="SSF56645">
    <property type="entry name" value="Acyl-CoA dehydrogenase NM domain-like"/>
    <property type="match status" value="1"/>
</dbReference>
<sequence length="327" mass="34177">MTDLLATGPAANDTGEPGPAAACTWEELHRACEEAGGIDAGNGLLLARSATLATVVGGPATSDGPLTGCLRPGGTLVRTPRGYVLDGEWPGVPGAETASRFGLVAQRDSIAGIGTEPVLVLVPRGAVHIGTNRPAGLLSVHPRTVSVTGLAVPENAVHDAFAPGTGHLLPVTARCAETSVLLGLARRALTEITRTARHRSRLGSVHRMAEEPLLQTELNRTVQDFRAARALFHTELARLPDSASGTTLTTARRVTFAAAALHTYQTAIETIRFSFGKAGGSALYNGHALQECWRDAETLAREFLVSPRAERAVAHAQLGGRPQPGLI</sequence>
<comment type="caution">
    <text evidence="4">The sequence shown here is derived from an EMBL/GenBank/DDBJ whole genome shotgun (WGS) entry which is preliminary data.</text>
</comment>
<evidence type="ECO:0000313" key="4">
    <source>
        <dbReference type="EMBL" id="TWH20703.1"/>
    </source>
</evidence>
<dbReference type="EMBL" id="VLJV01000001">
    <property type="protein sequence ID" value="TWH20703.1"/>
    <property type="molecule type" value="Genomic_DNA"/>
</dbReference>
<dbReference type="Proteomes" id="UP000317303">
    <property type="component" value="Unassembled WGS sequence"/>
</dbReference>
<dbReference type="GO" id="GO:0016627">
    <property type="term" value="F:oxidoreductase activity, acting on the CH-CH group of donors"/>
    <property type="evidence" value="ECO:0007669"/>
    <property type="project" value="InterPro"/>
</dbReference>